<evidence type="ECO:0000256" key="4">
    <source>
        <dbReference type="SAM" id="MobiDB-lite"/>
    </source>
</evidence>
<evidence type="ECO:0000256" key="3">
    <source>
        <dbReference type="ARBA" id="ARBA00023186"/>
    </source>
</evidence>
<dbReference type="GO" id="GO:0042026">
    <property type="term" value="P:protein refolding"/>
    <property type="evidence" value="ECO:0007669"/>
    <property type="project" value="TreeGrafter"/>
</dbReference>
<keyword evidence="2 6" id="KW-0238">DNA-binding</keyword>
<dbReference type="SUPFAM" id="SSF46565">
    <property type="entry name" value="Chaperone J-domain"/>
    <property type="match status" value="1"/>
</dbReference>
<dbReference type="Pfam" id="PF00226">
    <property type="entry name" value="DnaJ"/>
    <property type="match status" value="1"/>
</dbReference>
<dbReference type="Pfam" id="PF01556">
    <property type="entry name" value="DnaJ_C"/>
    <property type="match status" value="1"/>
</dbReference>
<dbReference type="CDD" id="cd10747">
    <property type="entry name" value="DnaJ_C"/>
    <property type="match status" value="1"/>
</dbReference>
<keyword evidence="1" id="KW-0963">Cytoplasm</keyword>
<dbReference type="GO" id="GO:0003677">
    <property type="term" value="F:DNA binding"/>
    <property type="evidence" value="ECO:0007669"/>
    <property type="project" value="UniProtKB-KW"/>
</dbReference>
<evidence type="ECO:0000256" key="2">
    <source>
        <dbReference type="ARBA" id="ARBA00023125"/>
    </source>
</evidence>
<evidence type="ECO:0000313" key="6">
    <source>
        <dbReference type="EMBL" id="SAY45430.1"/>
    </source>
</evidence>
<dbReference type="InterPro" id="IPR001623">
    <property type="entry name" value="DnaJ_domain"/>
</dbReference>
<dbReference type="Gene3D" id="2.60.260.20">
    <property type="entry name" value="Urease metallochaperone UreE, N-terminal domain"/>
    <property type="match status" value="2"/>
</dbReference>
<dbReference type="PROSITE" id="PS50076">
    <property type="entry name" value="DNAJ_2"/>
    <property type="match status" value="1"/>
</dbReference>
<dbReference type="PRINTS" id="PR00625">
    <property type="entry name" value="JDOMAIN"/>
</dbReference>
<protein>
    <submittedName>
        <fullName evidence="6">Curved DNA-binding protein</fullName>
    </submittedName>
</protein>
<accession>A0A1C3HK39</accession>
<dbReference type="EMBL" id="LT575490">
    <property type="protein sequence ID" value="SAY45430.1"/>
    <property type="molecule type" value="Genomic_DNA"/>
</dbReference>
<sequence>MEFKDYYATMGVEPNADLKTIKTAYRRLARKYHPDVSTEEDAESKFKELAEAYEVLKDEERRAEYDQIRLHRNDPNFGRQARGDHGGYQQSASWHGAGADAQDFSDFFESMFGGRAAGGHRSASHSHGGHGFRGQDLEMEVPLFLEETLHGQSREIAYKLPVYDELGRQVSEASKTLNVKIPAGVGDGERIRLKGQGVAGVGGGQNGDLYLVIRLAPHPLFEIDGHNLSIVAPLAPWEAALGASIEVPTLTGKIALTVPAGSQSGKRLRVKGKGLAGKKEPGDLYVILKVVMPPKPNEKASALWRELAEQAAFNPRAEWE</sequence>
<dbReference type="PROSITE" id="PS00636">
    <property type="entry name" value="DNAJ_1"/>
    <property type="match status" value="1"/>
</dbReference>
<dbReference type="GO" id="GO:0005737">
    <property type="term" value="C:cytoplasm"/>
    <property type="evidence" value="ECO:0007669"/>
    <property type="project" value="TreeGrafter"/>
</dbReference>
<proteinExistence type="predicted"/>
<feature type="domain" description="J" evidence="5">
    <location>
        <begin position="5"/>
        <end position="69"/>
    </location>
</feature>
<dbReference type="Gene3D" id="1.20.5.460">
    <property type="entry name" value="Single helix bin"/>
    <property type="match status" value="1"/>
</dbReference>
<name>A0A1C3HK39_SERMA</name>
<dbReference type="InterPro" id="IPR018253">
    <property type="entry name" value="DnaJ_domain_CS"/>
</dbReference>
<dbReference type="AlphaFoldDB" id="A0A1C3HK39"/>
<gene>
    <name evidence="6" type="primary">cbpA</name>
    <name evidence="6" type="ORF">PWN146_04159</name>
</gene>
<dbReference type="SUPFAM" id="SSF49493">
    <property type="entry name" value="HSP40/DnaJ peptide-binding domain"/>
    <property type="match status" value="2"/>
</dbReference>
<dbReference type="InterPro" id="IPR008971">
    <property type="entry name" value="HSP40/DnaJ_pept-bd"/>
</dbReference>
<dbReference type="GO" id="GO:0051082">
    <property type="term" value="F:unfolded protein binding"/>
    <property type="evidence" value="ECO:0007669"/>
    <property type="project" value="InterPro"/>
</dbReference>
<dbReference type="SMART" id="SM00271">
    <property type="entry name" value="DnaJ"/>
    <property type="match status" value="1"/>
</dbReference>
<dbReference type="PANTHER" id="PTHR43096">
    <property type="entry name" value="DNAJ HOMOLOG 1, MITOCHONDRIAL-RELATED"/>
    <property type="match status" value="1"/>
</dbReference>
<feature type="region of interest" description="Disordered" evidence="4">
    <location>
        <begin position="74"/>
        <end position="94"/>
    </location>
</feature>
<dbReference type="InterPro" id="IPR002939">
    <property type="entry name" value="DnaJ_C"/>
</dbReference>
<keyword evidence="3" id="KW-0143">Chaperone</keyword>
<dbReference type="NCBIfam" id="NF007618">
    <property type="entry name" value="PRK10266.1"/>
    <property type="match status" value="1"/>
</dbReference>
<dbReference type="FunFam" id="2.60.260.20:FF:000013">
    <property type="entry name" value="DnaJ subfamily B member 11"/>
    <property type="match status" value="1"/>
</dbReference>
<dbReference type="Gene3D" id="1.10.287.110">
    <property type="entry name" value="DnaJ domain"/>
    <property type="match status" value="1"/>
</dbReference>
<dbReference type="PANTHER" id="PTHR43096:SF52">
    <property type="entry name" value="DNAJ HOMOLOG 1, MITOCHONDRIAL-RELATED"/>
    <property type="match status" value="1"/>
</dbReference>
<dbReference type="FunFam" id="2.60.260.20:FF:000008">
    <property type="entry name" value="Curved DNA-binding protein"/>
    <property type="match status" value="1"/>
</dbReference>
<dbReference type="CDD" id="cd06257">
    <property type="entry name" value="DnaJ"/>
    <property type="match status" value="1"/>
</dbReference>
<reference evidence="6" key="1">
    <citation type="submission" date="2016-05" db="EMBL/GenBank/DDBJ databases">
        <authorList>
            <person name="Cock P.J.A."/>
            <person name="Cock P.J.A."/>
        </authorList>
    </citation>
    <scope>NUCLEOTIDE SEQUENCE</scope>
    <source>
        <strain evidence="6">PWN146_assembly</strain>
    </source>
</reference>
<organism evidence="6">
    <name type="scientific">Serratia marcescens</name>
    <dbReference type="NCBI Taxonomy" id="615"/>
    <lineage>
        <taxon>Bacteria</taxon>
        <taxon>Pseudomonadati</taxon>
        <taxon>Pseudomonadota</taxon>
        <taxon>Gammaproteobacteria</taxon>
        <taxon>Enterobacterales</taxon>
        <taxon>Yersiniaceae</taxon>
        <taxon>Serratia</taxon>
    </lineage>
</organism>
<evidence type="ECO:0000256" key="1">
    <source>
        <dbReference type="ARBA" id="ARBA00022490"/>
    </source>
</evidence>
<evidence type="ECO:0000259" key="5">
    <source>
        <dbReference type="PROSITE" id="PS50076"/>
    </source>
</evidence>
<dbReference type="InterPro" id="IPR036869">
    <property type="entry name" value="J_dom_sf"/>
</dbReference>